<evidence type="ECO:0000313" key="2">
    <source>
        <dbReference type="EMBL" id="TCN87932.1"/>
    </source>
</evidence>
<accession>A0A4R2FI15</accession>
<keyword evidence="1" id="KW-0472">Membrane</keyword>
<comment type="caution">
    <text evidence="2">The sequence shown here is derived from an EMBL/GenBank/DDBJ whole genome shotgun (WGS) entry which is preliminary data.</text>
</comment>
<dbReference type="OrthoDB" id="9795854at2"/>
<dbReference type="Pfam" id="PF04246">
    <property type="entry name" value="RseC_MucC"/>
    <property type="match status" value="1"/>
</dbReference>
<keyword evidence="1" id="KW-0812">Transmembrane</keyword>
<dbReference type="InterPro" id="IPR007359">
    <property type="entry name" value="SigmaE_reg_RseC_MucC"/>
</dbReference>
<dbReference type="EMBL" id="SLWF01000004">
    <property type="protein sequence ID" value="TCN87932.1"/>
    <property type="molecule type" value="Genomic_DNA"/>
</dbReference>
<reference evidence="2 3" key="1">
    <citation type="submission" date="2019-03" db="EMBL/GenBank/DDBJ databases">
        <title>Freshwater and sediment microbial communities from various areas in North America, analyzing microbe dynamics in response to fracking.</title>
        <authorList>
            <person name="Lamendella R."/>
        </authorList>
    </citation>
    <scope>NUCLEOTIDE SEQUENCE [LARGE SCALE GENOMIC DNA]</scope>
    <source>
        <strain evidence="2 3">74A</strain>
    </source>
</reference>
<dbReference type="PIRSF" id="PIRSF004923">
    <property type="entry name" value="RseC"/>
    <property type="match status" value="1"/>
</dbReference>
<sequence>MMEQVAKVIGSDSDGWVTVQVEMKSACSHCSQGESCGTSAVAKAFSSKFQVFSLATTEFYPNGTLLRLGLPESVVLKAAALVYLLPLIGMFVGGTLGNILATALDANHDAISLLLAVLVAVFAWSLGKRQARALEATAQPVILANLGRPLATENADANGCCHP</sequence>
<gene>
    <name evidence="2" type="ORF">EDC91_10464</name>
</gene>
<protein>
    <submittedName>
        <fullName evidence="2">RseC/MucC-like positive regulator of sigma(E)</fullName>
    </submittedName>
</protein>
<feature type="transmembrane region" description="Helical" evidence="1">
    <location>
        <begin position="80"/>
        <end position="104"/>
    </location>
</feature>
<keyword evidence="1" id="KW-1133">Transmembrane helix</keyword>
<organism evidence="2 3">
    <name type="scientific">Shewanella fodinae</name>
    <dbReference type="NCBI Taxonomy" id="552357"/>
    <lineage>
        <taxon>Bacteria</taxon>
        <taxon>Pseudomonadati</taxon>
        <taxon>Pseudomonadota</taxon>
        <taxon>Gammaproteobacteria</taxon>
        <taxon>Alteromonadales</taxon>
        <taxon>Shewanellaceae</taxon>
        <taxon>Shewanella</taxon>
    </lineage>
</organism>
<evidence type="ECO:0000313" key="3">
    <source>
        <dbReference type="Proteomes" id="UP000294832"/>
    </source>
</evidence>
<proteinExistence type="predicted"/>
<keyword evidence="3" id="KW-1185">Reference proteome</keyword>
<name>A0A4R2FI15_9GAMM</name>
<evidence type="ECO:0000256" key="1">
    <source>
        <dbReference type="SAM" id="Phobius"/>
    </source>
</evidence>
<dbReference type="PANTHER" id="PTHR35867:SF1">
    <property type="entry name" value="PROTEIN RSEC"/>
    <property type="match status" value="1"/>
</dbReference>
<feature type="transmembrane region" description="Helical" evidence="1">
    <location>
        <begin position="110"/>
        <end position="127"/>
    </location>
</feature>
<dbReference type="PANTHER" id="PTHR35867">
    <property type="entry name" value="PROTEIN RSEC"/>
    <property type="match status" value="1"/>
</dbReference>
<dbReference type="RefSeq" id="WP_133038044.1">
    <property type="nucleotide sequence ID" value="NZ_SLWF01000004.1"/>
</dbReference>
<dbReference type="AlphaFoldDB" id="A0A4R2FI15"/>
<dbReference type="Proteomes" id="UP000294832">
    <property type="component" value="Unassembled WGS sequence"/>
</dbReference>
<dbReference type="InterPro" id="IPR026268">
    <property type="entry name" value="RseC"/>
</dbReference>